<accession>N6VZE7</accession>
<evidence type="ECO:0000256" key="12">
    <source>
        <dbReference type="HAMAP-Rule" id="MF_01694"/>
    </source>
</evidence>
<keyword evidence="7 12" id="KW-0001">2Fe-2S</keyword>
<comment type="catalytic activity">
    <reaction evidence="12">
        <text>(4R,5S)-dethiobiotin + (sulfur carrier)-SH + 2 reduced [2Fe-2S]-[ferredoxin] + 2 S-adenosyl-L-methionine = (sulfur carrier)-H + biotin + 2 5'-deoxyadenosine + 2 L-methionine + 2 oxidized [2Fe-2S]-[ferredoxin]</text>
        <dbReference type="Rhea" id="RHEA:22060"/>
        <dbReference type="Rhea" id="RHEA-COMP:10000"/>
        <dbReference type="Rhea" id="RHEA-COMP:10001"/>
        <dbReference type="Rhea" id="RHEA-COMP:14737"/>
        <dbReference type="Rhea" id="RHEA-COMP:14739"/>
        <dbReference type="ChEBI" id="CHEBI:17319"/>
        <dbReference type="ChEBI" id="CHEBI:29917"/>
        <dbReference type="ChEBI" id="CHEBI:33737"/>
        <dbReference type="ChEBI" id="CHEBI:33738"/>
        <dbReference type="ChEBI" id="CHEBI:57586"/>
        <dbReference type="ChEBI" id="CHEBI:57844"/>
        <dbReference type="ChEBI" id="CHEBI:59789"/>
        <dbReference type="ChEBI" id="CHEBI:64428"/>
        <dbReference type="ChEBI" id="CHEBI:149473"/>
        <dbReference type="EC" id="2.8.1.6"/>
    </reaction>
</comment>
<dbReference type="SFLD" id="SFLDG01060">
    <property type="entry name" value="BATS_domain_containing"/>
    <property type="match status" value="1"/>
</dbReference>
<evidence type="ECO:0000256" key="7">
    <source>
        <dbReference type="ARBA" id="ARBA00022714"/>
    </source>
</evidence>
<dbReference type="SUPFAM" id="SSF102114">
    <property type="entry name" value="Radical SAM enzymes"/>
    <property type="match status" value="1"/>
</dbReference>
<sequence length="302" mass="34313">MNIEKAIELYNTLSTIDLLYLAYKKKTKKDIDLCAIINAKSGKCKENCIFCSQSIYHNTSIPIYKLKSKDEILEYALKYDGIVNRFSIVVSGKKVNDEEFNKIVETIELLKDETSLKICCSLGLIDKEKLRILKDLDVRIHNNLETNKDYFKNICTTHSYMDKVRVIKDAKSLNLEVCSGGIIGLGESYLDRIKLAFELKDLGVDSVPINILHPIKGTKAYDLLKRGVIKPLSVNEILKTIAIFKLILKDCEIRLAGGRLFLGDYQSYALLALDGLMVGDYLTTKGRNLKDDLKMIKDWELL</sequence>
<evidence type="ECO:0000256" key="6">
    <source>
        <dbReference type="ARBA" id="ARBA00022691"/>
    </source>
</evidence>
<name>N6VZE7_9EURY</name>
<dbReference type="GO" id="GO:0009102">
    <property type="term" value="P:biotin biosynthetic process"/>
    <property type="evidence" value="ECO:0007669"/>
    <property type="project" value="UniProtKB-UniRule"/>
</dbReference>
<evidence type="ECO:0000256" key="8">
    <source>
        <dbReference type="ARBA" id="ARBA00022723"/>
    </source>
</evidence>
<dbReference type="InterPro" id="IPR013785">
    <property type="entry name" value="Aldolase_TIM"/>
</dbReference>
<dbReference type="InterPro" id="IPR002684">
    <property type="entry name" value="Biotin_synth/BioAB"/>
</dbReference>
<comment type="cofactor">
    <cofactor evidence="12">
        <name>[2Fe-2S] cluster</name>
        <dbReference type="ChEBI" id="CHEBI:190135"/>
    </cofactor>
    <text evidence="12">Binds 1 [2Fe-2S] cluster. The cluster is coordinated with 3 cysteines and 1 arginine.</text>
</comment>
<dbReference type="InterPro" id="IPR024177">
    <property type="entry name" value="Biotin_synthase"/>
</dbReference>
<evidence type="ECO:0000256" key="11">
    <source>
        <dbReference type="ARBA" id="ARBA00023014"/>
    </source>
</evidence>
<feature type="binding site" evidence="12 13">
    <location>
        <position position="254"/>
    </location>
    <ligand>
        <name>[2Fe-2S] cluster</name>
        <dbReference type="ChEBI" id="CHEBI:190135"/>
    </ligand>
</feature>
<gene>
    <name evidence="12" type="primary">bioB</name>
    <name evidence="15" type="ORF">J422_01660</name>
</gene>
<comment type="similarity">
    <text evidence="2 12">Belongs to the radical SAM superfamily. Biotin synthase family.</text>
</comment>
<feature type="binding site" evidence="12 13">
    <location>
        <position position="87"/>
    </location>
    <ligand>
        <name>[2Fe-2S] cluster</name>
        <dbReference type="ChEBI" id="CHEBI:190135"/>
    </ligand>
</feature>
<comment type="function">
    <text evidence="12">Catalyzes the conversion of dethiobiotin (DTB) to biotin by the insertion of a sulfur atom into dethiobiotin via a radical-based mechanism.</text>
</comment>
<keyword evidence="4 12" id="KW-0004">4Fe-4S</keyword>
<comment type="cofactor">
    <cofactor evidence="13">
        <name>[2Fe-2S] cluster</name>
        <dbReference type="ChEBI" id="CHEBI:190135"/>
    </cofactor>
    <text evidence="13">Binds 1 [2Fe-2S] cluster. The cluster is coordinated with 3 cysteines and 1 arginine.</text>
</comment>
<evidence type="ECO:0000313" key="15">
    <source>
        <dbReference type="EMBL" id="ENN96487.1"/>
    </source>
</evidence>
<feature type="binding site" evidence="12 13">
    <location>
        <position position="44"/>
    </location>
    <ligand>
        <name>[4Fe-4S] cluster</name>
        <dbReference type="ChEBI" id="CHEBI:49883"/>
        <note>4Fe-4S-S-AdoMet</note>
    </ligand>
</feature>
<evidence type="ECO:0000256" key="9">
    <source>
        <dbReference type="ARBA" id="ARBA00022756"/>
    </source>
</evidence>
<feature type="binding site" evidence="12 13">
    <location>
        <position position="51"/>
    </location>
    <ligand>
        <name>[4Fe-4S] cluster</name>
        <dbReference type="ChEBI" id="CHEBI:49883"/>
        <note>4Fe-4S-S-AdoMet</note>
    </ligand>
</feature>
<dbReference type="SMART" id="SM00876">
    <property type="entry name" value="BATS"/>
    <property type="match status" value="1"/>
</dbReference>
<evidence type="ECO:0000256" key="4">
    <source>
        <dbReference type="ARBA" id="ARBA00022485"/>
    </source>
</evidence>
<evidence type="ECO:0000256" key="5">
    <source>
        <dbReference type="ARBA" id="ARBA00022679"/>
    </source>
</evidence>
<dbReference type="SFLD" id="SFLDG01278">
    <property type="entry name" value="biotin_synthase_like"/>
    <property type="match status" value="1"/>
</dbReference>
<dbReference type="HAMAP" id="MF_01694">
    <property type="entry name" value="BioB"/>
    <property type="match status" value="1"/>
</dbReference>
<reference evidence="15 16" key="1">
    <citation type="journal article" date="2013" name="Genome Announc.">
        <title>Draft Genome Sequence of a Highly Flagellated, Fast-Swimming Archaeon, Methanocaldococcus villosus Strain KIN24-T80 (DSM 22612).</title>
        <authorList>
            <person name="Thennarasu S."/>
            <person name="Polireddy D."/>
            <person name="Antony A."/>
            <person name="Yada M.R."/>
            <person name="Algarawi S."/>
            <person name="Sivakumar N."/>
        </authorList>
    </citation>
    <scope>NUCLEOTIDE SEQUENCE [LARGE SCALE GENOMIC DNA]</scope>
    <source>
        <strain evidence="15 16">KIN24-T80</strain>
    </source>
</reference>
<proteinExistence type="inferred from homology"/>
<dbReference type="GO" id="GO:0051539">
    <property type="term" value="F:4 iron, 4 sulfur cluster binding"/>
    <property type="evidence" value="ECO:0007669"/>
    <property type="project" value="UniProtKB-KW"/>
</dbReference>
<comment type="cofactor">
    <cofactor evidence="12 13">
        <name>[4Fe-4S] cluster</name>
        <dbReference type="ChEBI" id="CHEBI:49883"/>
    </cofactor>
    <text evidence="12 13">Binds 1 [4Fe-4S] cluster. The cluster is coordinated with 3 cysteines and an exchangeable S-adenosyl-L-methionine.</text>
</comment>
<feature type="binding site" evidence="12 13">
    <location>
        <position position="178"/>
    </location>
    <ligand>
        <name>[2Fe-2S] cluster</name>
        <dbReference type="ChEBI" id="CHEBI:190135"/>
    </ligand>
</feature>
<feature type="binding site" evidence="12 13">
    <location>
        <position position="119"/>
    </location>
    <ligand>
        <name>[2Fe-2S] cluster</name>
        <dbReference type="ChEBI" id="CHEBI:190135"/>
    </ligand>
</feature>
<evidence type="ECO:0000256" key="1">
    <source>
        <dbReference type="ARBA" id="ARBA00004942"/>
    </source>
</evidence>
<evidence type="ECO:0000256" key="2">
    <source>
        <dbReference type="ARBA" id="ARBA00010765"/>
    </source>
</evidence>
<dbReference type="Proteomes" id="UP000053695">
    <property type="component" value="Unassembled WGS sequence"/>
</dbReference>
<dbReference type="NCBIfam" id="TIGR00433">
    <property type="entry name" value="bioB"/>
    <property type="match status" value="1"/>
</dbReference>
<evidence type="ECO:0000313" key="16">
    <source>
        <dbReference type="Proteomes" id="UP000053695"/>
    </source>
</evidence>
<keyword evidence="5 12" id="KW-0808">Transferase</keyword>
<dbReference type="EMBL" id="APMM01000013">
    <property type="protein sequence ID" value="ENN96487.1"/>
    <property type="molecule type" value="Genomic_DNA"/>
</dbReference>
<dbReference type="UniPathway" id="UPA00078">
    <property type="reaction ID" value="UER00162"/>
</dbReference>
<evidence type="ECO:0000256" key="13">
    <source>
        <dbReference type="PIRSR" id="PIRSR001619-1"/>
    </source>
</evidence>
<dbReference type="GO" id="GO:0051537">
    <property type="term" value="F:2 iron, 2 sulfur cluster binding"/>
    <property type="evidence" value="ECO:0007669"/>
    <property type="project" value="UniProtKB-KW"/>
</dbReference>
<dbReference type="Gene3D" id="3.20.20.70">
    <property type="entry name" value="Aldolase class I"/>
    <property type="match status" value="1"/>
</dbReference>
<dbReference type="PIRSF" id="PIRSF001619">
    <property type="entry name" value="Biotin_synth"/>
    <property type="match status" value="1"/>
</dbReference>
<dbReference type="InterPro" id="IPR006638">
    <property type="entry name" value="Elp3/MiaA/NifB-like_rSAM"/>
</dbReference>
<feature type="binding site" evidence="12 13">
    <location>
        <position position="48"/>
    </location>
    <ligand>
        <name>[4Fe-4S] cluster</name>
        <dbReference type="ChEBI" id="CHEBI:49883"/>
        <note>4Fe-4S-S-AdoMet</note>
    </ligand>
</feature>
<keyword evidence="9 12" id="KW-0093">Biotin biosynthesis</keyword>
<dbReference type="GO" id="GO:0004076">
    <property type="term" value="F:biotin synthase activity"/>
    <property type="evidence" value="ECO:0007669"/>
    <property type="project" value="UniProtKB-UniRule"/>
</dbReference>
<protein>
    <recommendedName>
        <fullName evidence="3 12">Biotin synthase</fullName>
        <ecNumber evidence="3 12">2.8.1.6</ecNumber>
    </recommendedName>
</protein>
<comment type="caution">
    <text evidence="15">The sequence shown here is derived from an EMBL/GenBank/DDBJ whole genome shotgun (WGS) entry which is preliminary data.</text>
</comment>
<dbReference type="PROSITE" id="PS51918">
    <property type="entry name" value="RADICAL_SAM"/>
    <property type="match status" value="1"/>
</dbReference>
<dbReference type="EC" id="2.8.1.6" evidence="3 12"/>
<feature type="domain" description="Radical SAM core" evidence="14">
    <location>
        <begin position="26"/>
        <end position="250"/>
    </location>
</feature>
<dbReference type="OrthoDB" id="9264at2157"/>
<evidence type="ECO:0000259" key="14">
    <source>
        <dbReference type="PROSITE" id="PS51918"/>
    </source>
</evidence>
<dbReference type="Pfam" id="PF06968">
    <property type="entry name" value="BATS"/>
    <property type="match status" value="1"/>
</dbReference>
<comment type="subunit">
    <text evidence="12">Homodimer.</text>
</comment>
<dbReference type="FunFam" id="3.20.20.70:FF:000605">
    <property type="match status" value="1"/>
</dbReference>
<keyword evidence="6 12" id="KW-0949">S-adenosyl-L-methionine</keyword>
<dbReference type="SMART" id="SM00729">
    <property type="entry name" value="Elp3"/>
    <property type="match status" value="1"/>
</dbReference>
<evidence type="ECO:0000256" key="10">
    <source>
        <dbReference type="ARBA" id="ARBA00023004"/>
    </source>
</evidence>
<dbReference type="STRING" id="1069083.GCA_000371805_00184"/>
<dbReference type="InterPro" id="IPR058240">
    <property type="entry name" value="rSAM_sf"/>
</dbReference>
<evidence type="ECO:0000256" key="3">
    <source>
        <dbReference type="ARBA" id="ARBA00012236"/>
    </source>
</evidence>
<dbReference type="CDD" id="cd01335">
    <property type="entry name" value="Radical_SAM"/>
    <property type="match status" value="1"/>
</dbReference>
<dbReference type="Pfam" id="PF04055">
    <property type="entry name" value="Radical_SAM"/>
    <property type="match status" value="1"/>
</dbReference>
<dbReference type="GO" id="GO:0005506">
    <property type="term" value="F:iron ion binding"/>
    <property type="evidence" value="ECO:0007669"/>
    <property type="project" value="UniProtKB-UniRule"/>
</dbReference>
<dbReference type="PATRIC" id="fig|1069083.5.peg.326"/>
<dbReference type="AlphaFoldDB" id="N6VZE7"/>
<dbReference type="InterPro" id="IPR010722">
    <property type="entry name" value="BATS_dom"/>
</dbReference>
<keyword evidence="11 12" id="KW-0411">Iron-sulfur</keyword>
<dbReference type="InterPro" id="IPR007197">
    <property type="entry name" value="rSAM"/>
</dbReference>
<dbReference type="SFLD" id="SFLDS00029">
    <property type="entry name" value="Radical_SAM"/>
    <property type="match status" value="1"/>
</dbReference>
<organism evidence="15 16">
    <name type="scientific">Methanocaldococcus villosus KIN24-T80</name>
    <dbReference type="NCBI Taxonomy" id="1069083"/>
    <lineage>
        <taxon>Archaea</taxon>
        <taxon>Methanobacteriati</taxon>
        <taxon>Methanobacteriota</taxon>
        <taxon>Methanomada group</taxon>
        <taxon>Methanococci</taxon>
        <taxon>Methanococcales</taxon>
        <taxon>Methanocaldococcaceae</taxon>
        <taxon>Methanocaldococcus</taxon>
    </lineage>
</organism>
<keyword evidence="16" id="KW-1185">Reference proteome</keyword>
<keyword evidence="8 12" id="KW-0479">Metal-binding</keyword>
<dbReference type="PANTHER" id="PTHR22976">
    <property type="entry name" value="BIOTIN SYNTHASE"/>
    <property type="match status" value="1"/>
</dbReference>
<dbReference type="PANTHER" id="PTHR22976:SF2">
    <property type="entry name" value="BIOTIN SYNTHASE, MITOCHONDRIAL"/>
    <property type="match status" value="1"/>
</dbReference>
<comment type="pathway">
    <text evidence="1 12">Cofactor biosynthesis; biotin biosynthesis; biotin from 7,8-diaminononanoate: step 2/2.</text>
</comment>
<keyword evidence="10 12" id="KW-0408">Iron</keyword>
<dbReference type="RefSeq" id="WP_004590092.1">
    <property type="nucleotide sequence ID" value="NZ_APMM01000013.1"/>
</dbReference>